<dbReference type="EMBL" id="CP028137">
    <property type="protein sequence ID" value="AZZ54005.1"/>
    <property type="molecule type" value="Genomic_DNA"/>
</dbReference>
<dbReference type="InterPro" id="IPR017853">
    <property type="entry name" value="GH"/>
</dbReference>
<dbReference type="PANTHER" id="PTHR10357">
    <property type="entry name" value="ALPHA-AMYLASE FAMILY MEMBER"/>
    <property type="match status" value="1"/>
</dbReference>
<dbReference type="Proteomes" id="UP000285317">
    <property type="component" value="Chromosome"/>
</dbReference>
<proteinExistence type="predicted"/>
<dbReference type="GO" id="GO:0005975">
    <property type="term" value="P:carbohydrate metabolic process"/>
    <property type="evidence" value="ECO:0007669"/>
    <property type="project" value="InterPro"/>
</dbReference>
<organism evidence="5 6">
    <name type="scientific">Rathayibacter festucae DSM 15932</name>
    <dbReference type="NCBI Taxonomy" id="1328866"/>
    <lineage>
        <taxon>Bacteria</taxon>
        <taxon>Bacillati</taxon>
        <taxon>Actinomycetota</taxon>
        <taxon>Actinomycetes</taxon>
        <taxon>Micrococcales</taxon>
        <taxon>Microbacteriaceae</taxon>
        <taxon>Rathayibacter</taxon>
    </lineage>
</organism>
<feature type="domain" description="Glycosyl hydrolase family 13 catalytic" evidence="4">
    <location>
        <begin position="39"/>
        <end position="387"/>
    </location>
</feature>
<dbReference type="InterPro" id="IPR006047">
    <property type="entry name" value="GH13_cat_dom"/>
</dbReference>
<dbReference type="PANTHER" id="PTHR10357:SF210">
    <property type="entry name" value="MALTODEXTRIN GLUCOSIDASE"/>
    <property type="match status" value="1"/>
</dbReference>
<evidence type="ECO:0000256" key="2">
    <source>
        <dbReference type="ARBA" id="ARBA00023295"/>
    </source>
</evidence>
<dbReference type="GO" id="GO:0016798">
    <property type="term" value="F:hydrolase activity, acting on glycosyl bonds"/>
    <property type="evidence" value="ECO:0007669"/>
    <property type="project" value="UniProtKB-KW"/>
</dbReference>
<dbReference type="Gene3D" id="3.20.20.80">
    <property type="entry name" value="Glycosidases"/>
    <property type="match status" value="1"/>
</dbReference>
<reference evidence="5 6" key="1">
    <citation type="submission" date="2018-03" db="EMBL/GenBank/DDBJ databases">
        <title>Bacteriophage NCPPB3778 and a type I-E CRISPR drive the evolution of the US Biological Select Agent, Rathayibacter toxicus.</title>
        <authorList>
            <person name="Davis E.W.II."/>
            <person name="Tabima J.F."/>
            <person name="Weisberg A.J."/>
            <person name="Dantas Lopes L."/>
            <person name="Wiseman M.S."/>
            <person name="Wiseman M.S."/>
            <person name="Pupko T."/>
            <person name="Belcher M.S."/>
            <person name="Sechler A.J."/>
            <person name="Tancos M.A."/>
            <person name="Schroeder B.K."/>
            <person name="Murray T.D."/>
            <person name="Luster D.G."/>
            <person name="Schneider W.L."/>
            <person name="Rogers E."/>
            <person name="Andreote F.D."/>
            <person name="Grunwald N.J."/>
            <person name="Putnam M.L."/>
            <person name="Chang J.H."/>
        </authorList>
    </citation>
    <scope>NUCLEOTIDE SEQUENCE [LARGE SCALE GENOMIC DNA]</scope>
    <source>
        <strain evidence="5 6">DSM 15932</strain>
    </source>
</reference>
<evidence type="ECO:0000313" key="5">
    <source>
        <dbReference type="EMBL" id="AZZ54005.1"/>
    </source>
</evidence>
<evidence type="ECO:0000313" key="6">
    <source>
        <dbReference type="Proteomes" id="UP000285317"/>
    </source>
</evidence>
<dbReference type="SMART" id="SM00642">
    <property type="entry name" value="Aamy"/>
    <property type="match status" value="1"/>
</dbReference>
<protein>
    <submittedName>
        <fullName evidence="5">Alpha-amylase</fullName>
    </submittedName>
</protein>
<keyword evidence="1" id="KW-0378">Hydrolase</keyword>
<feature type="region of interest" description="Disordered" evidence="3">
    <location>
        <begin position="1"/>
        <end position="21"/>
    </location>
</feature>
<dbReference type="SUPFAM" id="SSF51445">
    <property type="entry name" value="(Trans)glycosidases"/>
    <property type="match status" value="1"/>
</dbReference>
<dbReference type="Pfam" id="PF00128">
    <property type="entry name" value="Alpha-amylase"/>
    <property type="match status" value="2"/>
</dbReference>
<dbReference type="KEGG" id="rfs:C1I64_19505"/>
<keyword evidence="2" id="KW-0326">Glycosidase</keyword>
<sequence length="447" mass="48823">MSGAVATLADGAHPSPPGEAAAVAETTTDGWISTAIWWQIHPLAFLGAEATSADGPQPGDEPQHRLRRILPWLDDLLSLGCNGLLLGPVFASMTHGYDTVDHFRVDPRLGDERDLDELIAACRERGIRLVFDGVFNHVGREHPWWREAVAAGEGSPAAARFRRTGAARDVDGLPVDVFEGHEALVELDTANPEVAAQVSAVMSHWLERGIDGWRLDAAYAVDPSSWRAAIDPVRERFPEAWFVGEVIHGDYAGYVRESGLDSVTQYELWKSVRSSIEEGNLFELDWTLQRHAEFLETFVPLTFVGNHDVTRLASAISDPRHHGHAVAILGFVGGVPSIYSGDERGLEGVKEERAGGDDAIRPEFPADPAEWPRNDAYRVHQKVIAFRRRHPWLVAARTRSVDLSNTAVLLVAEGPAGESARLALNLGDEAAGVGGVRVEAHSWLLLD</sequence>
<evidence type="ECO:0000259" key="4">
    <source>
        <dbReference type="SMART" id="SM00642"/>
    </source>
</evidence>
<gene>
    <name evidence="5" type="ORF">C1I64_19505</name>
</gene>
<evidence type="ECO:0000256" key="3">
    <source>
        <dbReference type="SAM" id="MobiDB-lite"/>
    </source>
</evidence>
<dbReference type="AlphaFoldDB" id="A0A3T0T622"/>
<evidence type="ECO:0000256" key="1">
    <source>
        <dbReference type="ARBA" id="ARBA00022801"/>
    </source>
</evidence>
<accession>A0A3T0T622</accession>
<name>A0A3T0T622_9MICO</name>